<sequence length="123" mass="14125">MVKHNSFIADNFSPLFYTGYGRRDRAKPLTFMVEYSGLRVFGGSNEGNPKISAKFVAPSYSMNKIEIDTKLSIVGEQKWKIWICSFNIPMAPGKTQLIVCSDRNFFQFRVPGPAWWQELEVYS</sequence>
<comment type="caution">
    <text evidence="2">The sequence shown here is derived from an EMBL/GenBank/DDBJ whole genome shotgun (WGS) entry which is preliminary data.</text>
</comment>
<dbReference type="EMBL" id="AWWV01013693">
    <property type="protein sequence ID" value="OMO60504.1"/>
    <property type="molecule type" value="Genomic_DNA"/>
</dbReference>
<evidence type="ECO:0000313" key="2">
    <source>
        <dbReference type="EMBL" id="OMO60504.1"/>
    </source>
</evidence>
<protein>
    <submittedName>
        <fullName evidence="2">Pheophorbide a oxygenase</fullName>
    </submittedName>
</protein>
<dbReference type="Proteomes" id="UP000188268">
    <property type="component" value="Unassembled WGS sequence"/>
</dbReference>
<dbReference type="STRING" id="210143.A0A1R3GQW7"/>
<dbReference type="OrthoDB" id="426882at2759"/>
<feature type="domain" description="Pheophorbide a oxygenase" evidence="1">
    <location>
        <begin position="55"/>
        <end position="119"/>
    </location>
</feature>
<name>A0A1R3GQW7_COCAP</name>
<evidence type="ECO:0000259" key="1">
    <source>
        <dbReference type="Pfam" id="PF08417"/>
    </source>
</evidence>
<dbReference type="InterPro" id="IPR013626">
    <property type="entry name" value="PaO"/>
</dbReference>
<reference evidence="2 3" key="1">
    <citation type="submission" date="2013-09" db="EMBL/GenBank/DDBJ databases">
        <title>Corchorus capsularis genome sequencing.</title>
        <authorList>
            <person name="Alam M."/>
            <person name="Haque M.S."/>
            <person name="Islam M.S."/>
            <person name="Emdad E.M."/>
            <person name="Islam M.M."/>
            <person name="Ahmed B."/>
            <person name="Halim A."/>
            <person name="Hossen Q.M.M."/>
            <person name="Hossain M.Z."/>
            <person name="Ahmed R."/>
            <person name="Khan M.M."/>
            <person name="Islam R."/>
            <person name="Rashid M.M."/>
            <person name="Khan S.A."/>
            <person name="Rahman M.S."/>
            <person name="Alam M."/>
        </authorList>
    </citation>
    <scope>NUCLEOTIDE SEQUENCE [LARGE SCALE GENOMIC DNA]</scope>
    <source>
        <strain evidence="3">cv. CVL-1</strain>
        <tissue evidence="2">Whole seedling</tissue>
    </source>
</reference>
<accession>A0A1R3GQW7</accession>
<proteinExistence type="predicted"/>
<dbReference type="GO" id="GO:0010277">
    <property type="term" value="F:chlorophyllide a oxygenase activity"/>
    <property type="evidence" value="ECO:0007669"/>
    <property type="project" value="InterPro"/>
</dbReference>
<dbReference type="Pfam" id="PF08417">
    <property type="entry name" value="PaO"/>
    <property type="match status" value="1"/>
</dbReference>
<gene>
    <name evidence="2" type="ORF">CCACVL1_24078</name>
</gene>
<evidence type="ECO:0000313" key="3">
    <source>
        <dbReference type="Proteomes" id="UP000188268"/>
    </source>
</evidence>
<dbReference type="OMA" id="AWWQVRI"/>
<organism evidence="2 3">
    <name type="scientific">Corchorus capsularis</name>
    <name type="common">Jute</name>
    <dbReference type="NCBI Taxonomy" id="210143"/>
    <lineage>
        <taxon>Eukaryota</taxon>
        <taxon>Viridiplantae</taxon>
        <taxon>Streptophyta</taxon>
        <taxon>Embryophyta</taxon>
        <taxon>Tracheophyta</taxon>
        <taxon>Spermatophyta</taxon>
        <taxon>Magnoliopsida</taxon>
        <taxon>eudicotyledons</taxon>
        <taxon>Gunneridae</taxon>
        <taxon>Pentapetalae</taxon>
        <taxon>rosids</taxon>
        <taxon>malvids</taxon>
        <taxon>Malvales</taxon>
        <taxon>Malvaceae</taxon>
        <taxon>Grewioideae</taxon>
        <taxon>Apeibeae</taxon>
        <taxon>Corchorus</taxon>
    </lineage>
</organism>
<dbReference type="AlphaFoldDB" id="A0A1R3GQW7"/>
<dbReference type="Gramene" id="OMO60504">
    <property type="protein sequence ID" value="OMO60504"/>
    <property type="gene ID" value="CCACVL1_24078"/>
</dbReference>
<keyword evidence="3" id="KW-1185">Reference proteome</keyword>